<keyword evidence="1" id="KW-0812">Transmembrane</keyword>
<keyword evidence="1" id="KW-0472">Membrane</keyword>
<keyword evidence="3" id="KW-1185">Reference proteome</keyword>
<proteinExistence type="predicted"/>
<name>A0A4Z1A1V8_9LEPT</name>
<evidence type="ECO:0000313" key="2">
    <source>
        <dbReference type="EMBL" id="TGL72354.1"/>
    </source>
</evidence>
<sequence length="95" mass="10884">MNGSFEKYFVIMSSIGIQEVTNFIGNHSLLIAKYSLFLNLLIYFLMNGAQIFETLVFVPRWASGQEPNLGILNYFRVFIFIGISILMIPLVLKIM</sequence>
<feature type="transmembrane region" description="Helical" evidence="1">
    <location>
        <begin position="71"/>
        <end position="92"/>
    </location>
</feature>
<evidence type="ECO:0000313" key="3">
    <source>
        <dbReference type="Proteomes" id="UP000297567"/>
    </source>
</evidence>
<dbReference type="EMBL" id="RQGH01000011">
    <property type="protein sequence ID" value="TGL72354.1"/>
    <property type="molecule type" value="Genomic_DNA"/>
</dbReference>
<dbReference type="AlphaFoldDB" id="A0A4Z1A1V8"/>
<organism evidence="2 3">
    <name type="scientific">Leptospira jelokensis</name>
    <dbReference type="NCBI Taxonomy" id="2484931"/>
    <lineage>
        <taxon>Bacteria</taxon>
        <taxon>Pseudomonadati</taxon>
        <taxon>Spirochaetota</taxon>
        <taxon>Spirochaetia</taxon>
        <taxon>Leptospirales</taxon>
        <taxon>Leptospiraceae</taxon>
        <taxon>Leptospira</taxon>
    </lineage>
</organism>
<reference evidence="2" key="1">
    <citation type="journal article" date="2019" name="PLoS Negl. Trop. Dis.">
        <title>Revisiting the worldwide diversity of Leptospira species in the environment.</title>
        <authorList>
            <person name="Vincent A.T."/>
            <person name="Schiettekatte O."/>
            <person name="Bourhy P."/>
            <person name="Veyrier F.J."/>
            <person name="Picardeau M."/>
        </authorList>
    </citation>
    <scope>NUCLEOTIDE SEQUENCE [LARGE SCALE GENOMIC DNA]</scope>
    <source>
        <strain evidence="2">201702451</strain>
    </source>
</reference>
<protein>
    <submittedName>
        <fullName evidence="2">Uncharacterized protein</fullName>
    </submittedName>
</protein>
<keyword evidence="1" id="KW-1133">Transmembrane helix</keyword>
<gene>
    <name evidence="2" type="ORF">EHQ62_05890</name>
</gene>
<accession>A0A4Z1A1V8</accession>
<comment type="caution">
    <text evidence="2">The sequence shown here is derived from an EMBL/GenBank/DDBJ whole genome shotgun (WGS) entry which is preliminary data.</text>
</comment>
<dbReference type="Proteomes" id="UP000297567">
    <property type="component" value="Unassembled WGS sequence"/>
</dbReference>
<evidence type="ECO:0000256" key="1">
    <source>
        <dbReference type="SAM" id="Phobius"/>
    </source>
</evidence>
<feature type="transmembrane region" description="Helical" evidence="1">
    <location>
        <begin position="36"/>
        <end position="59"/>
    </location>
</feature>